<proteinExistence type="predicted"/>
<dbReference type="STRING" id="1586267.GCA_001418685_00299"/>
<sequence length="344" mass="39811">MSLDQRIKSLVAVRNVLDQFLNKKYVDSQTYSEFKNLISLAEIKNPWFTEKSILSVLTYWNSVLTEETLTNWLSNYTIKFNKSKPIGLVLAGNIPMVGFHDCISTLLTGNQAKIKLSSKDSVLIPFLLNLWKEFCKDLEFEFVEKLPHCDAVITTGTTNTARYFEYYFKNIPHIIRKNRTSIAIINGNETKADLLGIADDIFTYFGLGCRSVTQLFIPVNYDLKPLFNVFIFYKDCINHSKYSNNYEYNKAIYLMNLEKFWDNNFILLKESRNLFSPIGTLYFSTYYDNSELANFISQNTDYLQCIVSAQPFDRFKTVLPGQAQNPKINDYADGVDILEFLTNL</sequence>
<dbReference type="Proteomes" id="UP000182761">
    <property type="component" value="Unassembled WGS sequence"/>
</dbReference>
<name>A0A0X3AMA7_9FLAO</name>
<dbReference type="EMBL" id="FCOR01000002">
    <property type="protein sequence ID" value="CVK15476.1"/>
    <property type="molecule type" value="Genomic_DNA"/>
</dbReference>
<keyword evidence="3" id="KW-1185">Reference proteome</keyword>
<reference evidence="2 3" key="1">
    <citation type="submission" date="2016-01" db="EMBL/GenBank/DDBJ databases">
        <authorList>
            <person name="McClelland M."/>
            <person name="Jain A."/>
            <person name="Saraogi P."/>
            <person name="Mendelson R."/>
            <person name="Westerman R."/>
            <person name="SanMiguel P."/>
            <person name="Csonka L."/>
        </authorList>
    </citation>
    <scope>NUCLEOTIDE SEQUENCE [LARGE SCALE GENOMIC DNA]</scope>
    <source>
        <strain evidence="2 3">R-53146</strain>
    </source>
</reference>
<evidence type="ECO:0000313" key="2">
    <source>
        <dbReference type="EMBL" id="CVK15476.1"/>
    </source>
</evidence>
<organism evidence="2 3">
    <name type="scientific">Apibacter mensalis</name>
    <dbReference type="NCBI Taxonomy" id="1586267"/>
    <lineage>
        <taxon>Bacteria</taxon>
        <taxon>Pseudomonadati</taxon>
        <taxon>Bacteroidota</taxon>
        <taxon>Flavobacteriia</taxon>
        <taxon>Flavobacteriales</taxon>
        <taxon>Weeksellaceae</taxon>
        <taxon>Apibacter</taxon>
    </lineage>
</organism>
<dbReference type="Pfam" id="PF05893">
    <property type="entry name" value="LuxC"/>
    <property type="match status" value="1"/>
</dbReference>
<keyword evidence="1" id="KW-0521">NADP</keyword>
<dbReference type="OrthoDB" id="1522941at2"/>
<dbReference type="InterPro" id="IPR008670">
    <property type="entry name" value="CoA_reduct_LuxC"/>
</dbReference>
<protein>
    <submittedName>
        <fullName evidence="2">Acyl-CoA reductase (LuxC)</fullName>
    </submittedName>
</protein>
<evidence type="ECO:0000256" key="1">
    <source>
        <dbReference type="ARBA" id="ARBA00022857"/>
    </source>
</evidence>
<dbReference type="GO" id="GO:0003995">
    <property type="term" value="F:acyl-CoA dehydrogenase activity"/>
    <property type="evidence" value="ECO:0007669"/>
    <property type="project" value="InterPro"/>
</dbReference>
<gene>
    <name evidence="2" type="ORF">Ga0061079_10221</name>
</gene>
<evidence type="ECO:0000313" key="3">
    <source>
        <dbReference type="Proteomes" id="UP000182761"/>
    </source>
</evidence>
<dbReference type="RefSeq" id="WP_055424711.1">
    <property type="nucleotide sequence ID" value="NZ_FCOR01000002.1"/>
</dbReference>
<dbReference type="AlphaFoldDB" id="A0A0X3AMA7"/>
<accession>A0A0X3AMA7</accession>
<dbReference type="GO" id="GO:0008218">
    <property type="term" value="P:bioluminescence"/>
    <property type="evidence" value="ECO:0007669"/>
    <property type="project" value="InterPro"/>
</dbReference>